<dbReference type="OMA" id="HYKGKDD"/>
<gene>
    <name evidence="3" type="ORF">BCR37DRAFT_170597</name>
</gene>
<feature type="compositionally biased region" description="Polar residues" evidence="1">
    <location>
        <begin position="92"/>
        <end position="111"/>
    </location>
</feature>
<sequence>MARGGELTKAVYKGEHDHFIVIVESEDIVQKWRKDSSIPLSEVANSFDVFTGNGAQGILERPSKQQLEGEFGSTHQDDIVKKIITEGKLETSKTPNKQGDRNQTNANGSGR</sequence>
<dbReference type="Proteomes" id="UP000193685">
    <property type="component" value="Unassembled WGS sequence"/>
</dbReference>
<dbReference type="InterPro" id="IPR039100">
    <property type="entry name" value="Sdo1/SBDS-like"/>
</dbReference>
<dbReference type="AlphaFoldDB" id="A0A1Y2EW26"/>
<protein>
    <submittedName>
        <fullName evidence="3">Ribosome maturation protein</fullName>
    </submittedName>
</protein>
<reference evidence="3 4" key="1">
    <citation type="submission" date="2016-07" db="EMBL/GenBank/DDBJ databases">
        <title>Pervasive Adenine N6-methylation of Active Genes in Fungi.</title>
        <authorList>
            <consortium name="DOE Joint Genome Institute"/>
            <person name="Mondo S.J."/>
            <person name="Dannebaum R.O."/>
            <person name="Kuo R.C."/>
            <person name="Labutti K."/>
            <person name="Haridas S."/>
            <person name="Kuo A."/>
            <person name="Salamov A."/>
            <person name="Ahrendt S.R."/>
            <person name="Lipzen A."/>
            <person name="Sullivan W."/>
            <person name="Andreopoulos W.B."/>
            <person name="Clum A."/>
            <person name="Lindquist E."/>
            <person name="Daum C."/>
            <person name="Ramamoorthy G.K."/>
            <person name="Gryganskyi A."/>
            <person name="Culley D."/>
            <person name="Magnuson J.K."/>
            <person name="James T.Y."/>
            <person name="O'Malley M.A."/>
            <person name="Stajich J.E."/>
            <person name="Spatafora J.W."/>
            <person name="Visel A."/>
            <person name="Grigoriev I.V."/>
        </authorList>
    </citation>
    <scope>NUCLEOTIDE SEQUENCE [LARGE SCALE GENOMIC DNA]</scope>
    <source>
        <strain evidence="3 4">12-1054</strain>
    </source>
</reference>
<keyword evidence="4" id="KW-1185">Reference proteome</keyword>
<evidence type="ECO:0000256" key="1">
    <source>
        <dbReference type="SAM" id="MobiDB-lite"/>
    </source>
</evidence>
<dbReference type="PANTHER" id="PTHR10927:SF2">
    <property type="entry name" value="RESTRICTION OF TELOMERE CAPPING PROTEIN 3"/>
    <property type="match status" value="1"/>
</dbReference>
<name>A0A1Y2EW26_PROLT</name>
<dbReference type="STRING" id="56484.A0A1Y2EW26"/>
<accession>A0A1Y2EW26</accession>
<dbReference type="GeneID" id="63782860"/>
<organism evidence="3 4">
    <name type="scientific">Protomyces lactucae-debilis</name>
    <dbReference type="NCBI Taxonomy" id="2754530"/>
    <lineage>
        <taxon>Eukaryota</taxon>
        <taxon>Fungi</taxon>
        <taxon>Dikarya</taxon>
        <taxon>Ascomycota</taxon>
        <taxon>Taphrinomycotina</taxon>
        <taxon>Taphrinomycetes</taxon>
        <taxon>Taphrinales</taxon>
        <taxon>Protomycetaceae</taxon>
        <taxon>Protomyces</taxon>
    </lineage>
</organism>
<dbReference type="InterPro" id="IPR036786">
    <property type="entry name" value="Ribosome_mat_SBDS_N_sf"/>
</dbReference>
<dbReference type="RefSeq" id="XP_040722406.1">
    <property type="nucleotide sequence ID" value="XM_040866261.1"/>
</dbReference>
<evidence type="ECO:0000313" key="3">
    <source>
        <dbReference type="EMBL" id="ORY75758.1"/>
    </source>
</evidence>
<feature type="region of interest" description="Disordered" evidence="1">
    <location>
        <begin position="87"/>
        <end position="111"/>
    </location>
</feature>
<dbReference type="EMBL" id="MCFI01000025">
    <property type="protein sequence ID" value="ORY75758.1"/>
    <property type="molecule type" value="Genomic_DNA"/>
</dbReference>
<dbReference type="Pfam" id="PF01172">
    <property type="entry name" value="SBDS_N"/>
    <property type="match status" value="1"/>
</dbReference>
<dbReference type="InterPro" id="IPR019783">
    <property type="entry name" value="SDO1/SBDS_N"/>
</dbReference>
<dbReference type="Gene3D" id="3.30.1250.10">
    <property type="entry name" value="Ribosome maturation protein SBDS, N-terminal domain"/>
    <property type="match status" value="1"/>
</dbReference>
<evidence type="ECO:0000313" key="4">
    <source>
        <dbReference type="Proteomes" id="UP000193685"/>
    </source>
</evidence>
<dbReference type="SUPFAM" id="SSF89895">
    <property type="entry name" value="FYSH domain"/>
    <property type="match status" value="1"/>
</dbReference>
<dbReference type="OrthoDB" id="2567806at2759"/>
<dbReference type="PANTHER" id="PTHR10927">
    <property type="entry name" value="RIBOSOME MATURATION PROTEIN SBDS"/>
    <property type="match status" value="1"/>
</dbReference>
<feature type="domain" description="Ribosome maturation protein SDO1/SBDS N-terminal" evidence="2">
    <location>
        <begin position="8"/>
        <end position="95"/>
    </location>
</feature>
<proteinExistence type="predicted"/>
<comment type="caution">
    <text evidence="3">The sequence shown here is derived from an EMBL/GenBank/DDBJ whole genome shotgun (WGS) entry which is preliminary data.</text>
</comment>
<evidence type="ECO:0000259" key="2">
    <source>
        <dbReference type="Pfam" id="PF01172"/>
    </source>
</evidence>